<dbReference type="PROSITE" id="PS50931">
    <property type="entry name" value="HTH_LYSR"/>
    <property type="match status" value="1"/>
</dbReference>
<dbReference type="Gene3D" id="1.10.10.10">
    <property type="entry name" value="Winged helix-like DNA-binding domain superfamily/Winged helix DNA-binding domain"/>
    <property type="match status" value="1"/>
</dbReference>
<dbReference type="PANTHER" id="PTHR30579">
    <property type="entry name" value="TRANSCRIPTIONAL REGULATOR"/>
    <property type="match status" value="1"/>
</dbReference>
<gene>
    <name evidence="6" type="ORF">COO92_13180</name>
</gene>
<sequence length="295" mass="32867">MDWDRFRIFLAVARQGQILAAARQLGLNHATVGRQLTALEHDLGTKLIERRTTGSELTTAGRELMIAAETAESAFLRAGTAVSNQTETISGTVRVGVPDGLGNYFLASEMAAFAAQHSDLVIQLVPLPRTFSLSQREADIAITLDRPKQGRLVIKKLTDYTLSVYATRAYVDRFGSVETEADLTDRLFVTHIEDLIYSRALDYAARLGKLMRRRFECGSVVAQMEAVRNGHGIGILHDYATQGIPDLIRLLPEIRFTRNYWMLQHPDTKDTRSVAAVAEHLTRVVRAARDRFVVA</sequence>
<evidence type="ECO:0000313" key="7">
    <source>
        <dbReference type="Proteomes" id="UP000233332"/>
    </source>
</evidence>
<evidence type="ECO:0000256" key="3">
    <source>
        <dbReference type="ARBA" id="ARBA00023125"/>
    </source>
</evidence>
<evidence type="ECO:0000256" key="2">
    <source>
        <dbReference type="ARBA" id="ARBA00023015"/>
    </source>
</evidence>
<keyword evidence="2" id="KW-0805">Transcription regulation</keyword>
<evidence type="ECO:0000259" key="5">
    <source>
        <dbReference type="PROSITE" id="PS50931"/>
    </source>
</evidence>
<dbReference type="RefSeq" id="WP_101303333.1">
    <property type="nucleotide sequence ID" value="NZ_NXGX01000005.1"/>
</dbReference>
<keyword evidence="3" id="KW-0238">DNA-binding</keyword>
<dbReference type="GO" id="GO:0003677">
    <property type="term" value="F:DNA binding"/>
    <property type="evidence" value="ECO:0007669"/>
    <property type="project" value="UniProtKB-KW"/>
</dbReference>
<reference evidence="6 7" key="1">
    <citation type="submission" date="2017-09" db="EMBL/GenBank/DDBJ databases">
        <title>Biodiversity and function of Thalassospira species in the particle-attached aromatic-hydrocarbon-degrading consortia from the surface seawater of the China South Sea.</title>
        <authorList>
            <person name="Dong C."/>
            <person name="Lai Q."/>
            <person name="Shao Z."/>
        </authorList>
    </citation>
    <scope>NUCLEOTIDE SEQUENCE [LARGE SCALE GENOMIC DNA]</scope>
    <source>
        <strain evidence="6 7">139Z-12</strain>
    </source>
</reference>
<evidence type="ECO:0000256" key="4">
    <source>
        <dbReference type="ARBA" id="ARBA00023163"/>
    </source>
</evidence>
<dbReference type="InterPro" id="IPR036390">
    <property type="entry name" value="WH_DNA-bd_sf"/>
</dbReference>
<dbReference type="Gene3D" id="3.40.190.290">
    <property type="match status" value="1"/>
</dbReference>
<dbReference type="AlphaFoldDB" id="A0A2N3L4G2"/>
<dbReference type="SUPFAM" id="SSF53850">
    <property type="entry name" value="Periplasmic binding protein-like II"/>
    <property type="match status" value="1"/>
</dbReference>
<proteinExistence type="inferred from homology"/>
<protein>
    <submittedName>
        <fullName evidence="6">LysR family transcriptional regulator</fullName>
    </submittedName>
</protein>
<dbReference type="EMBL" id="NXGX01000005">
    <property type="protein sequence ID" value="PKR57723.1"/>
    <property type="molecule type" value="Genomic_DNA"/>
</dbReference>
<keyword evidence="4" id="KW-0804">Transcription</keyword>
<name>A0A2N3L4G2_9PROT</name>
<dbReference type="Pfam" id="PF03466">
    <property type="entry name" value="LysR_substrate"/>
    <property type="match status" value="1"/>
</dbReference>
<accession>A0A2N3L4G2</accession>
<dbReference type="InterPro" id="IPR000847">
    <property type="entry name" value="LysR_HTH_N"/>
</dbReference>
<dbReference type="InterPro" id="IPR036388">
    <property type="entry name" value="WH-like_DNA-bd_sf"/>
</dbReference>
<feature type="domain" description="HTH lysR-type" evidence="5">
    <location>
        <begin position="1"/>
        <end position="58"/>
    </location>
</feature>
<evidence type="ECO:0000256" key="1">
    <source>
        <dbReference type="ARBA" id="ARBA00009437"/>
    </source>
</evidence>
<dbReference type="InterPro" id="IPR050176">
    <property type="entry name" value="LTTR"/>
</dbReference>
<comment type="similarity">
    <text evidence="1">Belongs to the LysR transcriptional regulatory family.</text>
</comment>
<dbReference type="InterPro" id="IPR005119">
    <property type="entry name" value="LysR_subst-bd"/>
</dbReference>
<keyword evidence="7" id="KW-1185">Reference proteome</keyword>
<organism evidence="6 7">
    <name type="scientific">Thalassospira lohafexi</name>
    <dbReference type="NCBI Taxonomy" id="744227"/>
    <lineage>
        <taxon>Bacteria</taxon>
        <taxon>Pseudomonadati</taxon>
        <taxon>Pseudomonadota</taxon>
        <taxon>Alphaproteobacteria</taxon>
        <taxon>Rhodospirillales</taxon>
        <taxon>Thalassospiraceae</taxon>
        <taxon>Thalassospira</taxon>
    </lineage>
</organism>
<dbReference type="CDD" id="cd05466">
    <property type="entry name" value="PBP2_LTTR_substrate"/>
    <property type="match status" value="1"/>
</dbReference>
<dbReference type="GO" id="GO:0003700">
    <property type="term" value="F:DNA-binding transcription factor activity"/>
    <property type="evidence" value="ECO:0007669"/>
    <property type="project" value="InterPro"/>
</dbReference>
<dbReference type="Pfam" id="PF00126">
    <property type="entry name" value="HTH_1"/>
    <property type="match status" value="1"/>
</dbReference>
<dbReference type="Proteomes" id="UP000233332">
    <property type="component" value="Unassembled WGS sequence"/>
</dbReference>
<dbReference type="SUPFAM" id="SSF46785">
    <property type="entry name" value="Winged helix' DNA-binding domain"/>
    <property type="match status" value="1"/>
</dbReference>
<comment type="caution">
    <text evidence="6">The sequence shown here is derived from an EMBL/GenBank/DDBJ whole genome shotgun (WGS) entry which is preliminary data.</text>
</comment>
<dbReference type="PANTHER" id="PTHR30579:SF3">
    <property type="entry name" value="TRANSCRIPTIONAL REGULATORY PROTEIN"/>
    <property type="match status" value="1"/>
</dbReference>
<evidence type="ECO:0000313" key="6">
    <source>
        <dbReference type="EMBL" id="PKR57723.1"/>
    </source>
</evidence>